<evidence type="ECO:0000256" key="3">
    <source>
        <dbReference type="ARBA" id="ARBA00023163"/>
    </source>
</evidence>
<protein>
    <recommendedName>
        <fullName evidence="4">HTH arsR-type domain-containing protein</fullName>
    </recommendedName>
</protein>
<dbReference type="PROSITE" id="PS50987">
    <property type="entry name" value="HTH_ARSR_2"/>
    <property type="match status" value="1"/>
</dbReference>
<dbReference type="InterPro" id="IPR001845">
    <property type="entry name" value="HTH_ArsR_DNA-bd_dom"/>
</dbReference>
<keyword evidence="1" id="KW-0805">Transcription regulation</keyword>
<reference evidence="5 6" key="1">
    <citation type="journal article" date="2019" name="Int. J. Syst. Evol. Microbiol.">
        <title>The Global Catalogue of Microorganisms (GCM) 10K type strain sequencing project: providing services to taxonomists for standard genome sequencing and annotation.</title>
        <authorList>
            <consortium name="The Broad Institute Genomics Platform"/>
            <consortium name="The Broad Institute Genome Sequencing Center for Infectious Disease"/>
            <person name="Wu L."/>
            <person name="Ma J."/>
        </authorList>
    </citation>
    <scope>NUCLEOTIDE SEQUENCE [LARGE SCALE GENOMIC DNA]</scope>
    <source>
        <strain evidence="5 6">JCM 15577</strain>
    </source>
</reference>
<dbReference type="Proteomes" id="UP001501690">
    <property type="component" value="Unassembled WGS sequence"/>
</dbReference>
<dbReference type="PANTHER" id="PTHR43132">
    <property type="entry name" value="ARSENICAL RESISTANCE OPERON REPRESSOR ARSR-RELATED"/>
    <property type="match status" value="1"/>
</dbReference>
<evidence type="ECO:0000313" key="6">
    <source>
        <dbReference type="Proteomes" id="UP001501690"/>
    </source>
</evidence>
<dbReference type="EMBL" id="BAAAPL010000001">
    <property type="protein sequence ID" value="GAA1695594.1"/>
    <property type="molecule type" value="Genomic_DNA"/>
</dbReference>
<organism evidence="5 6">
    <name type="scientific">Microbacterium sediminicola</name>
    <dbReference type="NCBI Taxonomy" id="415210"/>
    <lineage>
        <taxon>Bacteria</taxon>
        <taxon>Bacillati</taxon>
        <taxon>Actinomycetota</taxon>
        <taxon>Actinomycetes</taxon>
        <taxon>Micrococcales</taxon>
        <taxon>Microbacteriaceae</taxon>
        <taxon>Microbacterium</taxon>
    </lineage>
</organism>
<dbReference type="NCBIfam" id="NF033788">
    <property type="entry name" value="HTH_metalloreg"/>
    <property type="match status" value="1"/>
</dbReference>
<dbReference type="InterPro" id="IPR011991">
    <property type="entry name" value="ArsR-like_HTH"/>
</dbReference>
<sequence>MEGNVERTAAAELFKTLGNESRLALLLLLRDDARTVSSLVAESGLSQPLVSQHLRTLRGAGLVSSHREGREVEYRLADHHVLHVISDALFHVTEPAALHSDRPEEEGEER</sequence>
<dbReference type="SMART" id="SM00418">
    <property type="entry name" value="HTH_ARSR"/>
    <property type="match status" value="1"/>
</dbReference>
<dbReference type="InterPro" id="IPR036390">
    <property type="entry name" value="WH_DNA-bd_sf"/>
</dbReference>
<keyword evidence="3" id="KW-0804">Transcription</keyword>
<evidence type="ECO:0000259" key="4">
    <source>
        <dbReference type="PROSITE" id="PS50987"/>
    </source>
</evidence>
<dbReference type="Gene3D" id="1.10.10.10">
    <property type="entry name" value="Winged helix-like DNA-binding domain superfamily/Winged helix DNA-binding domain"/>
    <property type="match status" value="1"/>
</dbReference>
<dbReference type="InterPro" id="IPR036388">
    <property type="entry name" value="WH-like_DNA-bd_sf"/>
</dbReference>
<name>A0ABN2HYE7_9MICO</name>
<dbReference type="InterPro" id="IPR051011">
    <property type="entry name" value="Metal_resp_trans_reg"/>
</dbReference>
<keyword evidence="6" id="KW-1185">Reference proteome</keyword>
<gene>
    <name evidence="5" type="ORF">GCM10009808_11040</name>
</gene>
<feature type="domain" description="HTH arsR-type" evidence="4">
    <location>
        <begin position="2"/>
        <end position="96"/>
    </location>
</feature>
<evidence type="ECO:0000256" key="1">
    <source>
        <dbReference type="ARBA" id="ARBA00023015"/>
    </source>
</evidence>
<evidence type="ECO:0000256" key="2">
    <source>
        <dbReference type="ARBA" id="ARBA00023125"/>
    </source>
</evidence>
<dbReference type="SUPFAM" id="SSF46785">
    <property type="entry name" value="Winged helix' DNA-binding domain"/>
    <property type="match status" value="1"/>
</dbReference>
<dbReference type="Pfam" id="PF01022">
    <property type="entry name" value="HTH_5"/>
    <property type="match status" value="1"/>
</dbReference>
<dbReference type="PANTHER" id="PTHR43132:SF2">
    <property type="entry name" value="ARSENICAL RESISTANCE OPERON REPRESSOR ARSR-RELATED"/>
    <property type="match status" value="1"/>
</dbReference>
<proteinExistence type="predicted"/>
<keyword evidence="2" id="KW-0238">DNA-binding</keyword>
<evidence type="ECO:0000313" key="5">
    <source>
        <dbReference type="EMBL" id="GAA1695594.1"/>
    </source>
</evidence>
<comment type="caution">
    <text evidence="5">The sequence shown here is derived from an EMBL/GenBank/DDBJ whole genome shotgun (WGS) entry which is preliminary data.</text>
</comment>
<dbReference type="RefSeq" id="WP_344070236.1">
    <property type="nucleotide sequence ID" value="NZ_BAAAPL010000001.1"/>
</dbReference>
<dbReference type="CDD" id="cd00090">
    <property type="entry name" value="HTH_ARSR"/>
    <property type="match status" value="1"/>
</dbReference>
<accession>A0ABN2HYE7</accession>
<dbReference type="PRINTS" id="PR00778">
    <property type="entry name" value="HTHARSR"/>
</dbReference>